<feature type="transmembrane region" description="Helical" evidence="6">
    <location>
        <begin position="290"/>
        <end position="309"/>
    </location>
</feature>
<evidence type="ECO:0000256" key="2">
    <source>
        <dbReference type="ARBA" id="ARBA00022448"/>
    </source>
</evidence>
<dbReference type="Proteomes" id="UP000030672">
    <property type="component" value="Unassembled WGS sequence"/>
</dbReference>
<feature type="transmembrane region" description="Helical" evidence="6">
    <location>
        <begin position="89"/>
        <end position="112"/>
    </location>
</feature>
<feature type="transmembrane region" description="Helical" evidence="6">
    <location>
        <begin position="349"/>
        <end position="371"/>
    </location>
</feature>
<feature type="transmembrane region" description="Helical" evidence="6">
    <location>
        <begin position="476"/>
        <end position="496"/>
    </location>
</feature>
<evidence type="ECO:0000313" key="8">
    <source>
        <dbReference type="EMBL" id="KEQ64324.1"/>
    </source>
</evidence>
<evidence type="ECO:0000256" key="5">
    <source>
        <dbReference type="ARBA" id="ARBA00023136"/>
    </source>
</evidence>
<feature type="transmembrane region" description="Helical" evidence="6">
    <location>
        <begin position="191"/>
        <end position="213"/>
    </location>
</feature>
<accession>A0A074VYH4</accession>
<dbReference type="RefSeq" id="XP_040881347.1">
    <property type="nucleotide sequence ID" value="XM_041021077.1"/>
</dbReference>
<feature type="transmembrane region" description="Helical" evidence="6">
    <location>
        <begin position="378"/>
        <end position="397"/>
    </location>
</feature>
<dbReference type="PROSITE" id="PS50850">
    <property type="entry name" value="MFS"/>
    <property type="match status" value="1"/>
</dbReference>
<dbReference type="InterPro" id="IPR011701">
    <property type="entry name" value="MFS"/>
</dbReference>
<feature type="transmembrane region" description="Helical" evidence="6">
    <location>
        <begin position="451"/>
        <end position="470"/>
    </location>
</feature>
<sequence length="548" mass="60073">MSPPQRQRRDFNKFPTTQLFFLALVRVAEPIALTSIFPYAWKLVLDFNVTDRANASFYAGLLISAFALAESLTGLYWGGLSDRIGRKPVLLLGSAGTMLSLLLVGISTNFWMALAGRAIGGFLNGNIGVIQTMVGELTVNPKHEPRAYSVMPFVWSIGTIIGPSIGGIFSAPADNFPDVFSPHGIFAKFPYLLPNLICAALMLFSIICGFFFLEETHPDMQPWSTVDDLQHTEAETPLFAAQAGTTTAAVDLRNESYGTFNKVVQDQEWNVMPDGTDAPKEAEPQDQVVFTKRVVMLIIALGIFTYHSMSYDHLLPIFFQDSRVESRVHGSKLSSMAGGLGLTIQDVGVVMSVNGIIALGVQAIVFPLAAAWLGVWKLFIVTTILHPLAYIIVPYLVLLPEEWLYPGIYACLTVRNIFAILVYPVILILLKEASPAPSCLGKINGLAASTGAACRTLASPIAGILYGIGIDIDFTALAWWVSGGVAIVGAIQVFFINRKKSSEWHQVRARAPCRFMPPEEHRQDIVHIVVQDEEEQEVEANEQQRLLA</sequence>
<feature type="transmembrane region" description="Helical" evidence="6">
    <location>
        <begin position="56"/>
        <end position="77"/>
    </location>
</feature>
<reference evidence="8 9" key="1">
    <citation type="journal article" date="2014" name="BMC Genomics">
        <title>Genome sequencing of four Aureobasidium pullulans varieties: biotechnological potential, stress tolerance, and description of new species.</title>
        <authorList>
            <person name="Gostin Ar C."/>
            <person name="Ohm R.A."/>
            <person name="Kogej T."/>
            <person name="Sonjak S."/>
            <person name="Turk M."/>
            <person name="Zajc J."/>
            <person name="Zalar P."/>
            <person name="Grube M."/>
            <person name="Sun H."/>
            <person name="Han J."/>
            <person name="Sharma A."/>
            <person name="Chiniquy J."/>
            <person name="Ngan C.Y."/>
            <person name="Lipzen A."/>
            <person name="Barry K."/>
            <person name="Grigoriev I.V."/>
            <person name="Gunde-Cimerman N."/>
        </authorList>
    </citation>
    <scope>NUCLEOTIDE SEQUENCE [LARGE SCALE GENOMIC DNA]</scope>
    <source>
        <strain evidence="8 9">CBS 110374</strain>
    </source>
</reference>
<keyword evidence="4 6" id="KW-1133">Transmembrane helix</keyword>
<evidence type="ECO:0000259" key="7">
    <source>
        <dbReference type="PROSITE" id="PS50850"/>
    </source>
</evidence>
<dbReference type="PANTHER" id="PTHR23504:SF2">
    <property type="entry name" value="TRANSPORTER, PUTATIVE (AFU_ORTHOLOGUE AFUA_8G04150)-RELATED"/>
    <property type="match status" value="1"/>
</dbReference>
<dbReference type="AlphaFoldDB" id="A0A074VYH4"/>
<organism evidence="8 9">
    <name type="scientific">Aureobasidium melanogenum (strain CBS 110374)</name>
    <name type="common">Aureobasidium pullulans var. melanogenum</name>
    <dbReference type="NCBI Taxonomy" id="1043003"/>
    <lineage>
        <taxon>Eukaryota</taxon>
        <taxon>Fungi</taxon>
        <taxon>Dikarya</taxon>
        <taxon>Ascomycota</taxon>
        <taxon>Pezizomycotina</taxon>
        <taxon>Dothideomycetes</taxon>
        <taxon>Dothideomycetidae</taxon>
        <taxon>Dothideales</taxon>
        <taxon>Saccotheciaceae</taxon>
        <taxon>Aureobasidium</taxon>
    </lineage>
</organism>
<feature type="transmembrane region" description="Helical" evidence="6">
    <location>
        <begin position="20"/>
        <end position="41"/>
    </location>
</feature>
<dbReference type="PANTHER" id="PTHR23504">
    <property type="entry name" value="MAJOR FACILITATOR SUPERFAMILY DOMAIN-CONTAINING PROTEIN 10"/>
    <property type="match status" value="1"/>
</dbReference>
<dbReference type="InterPro" id="IPR036259">
    <property type="entry name" value="MFS_trans_sf"/>
</dbReference>
<dbReference type="CDD" id="cd17330">
    <property type="entry name" value="MFS_SLC46_TetA_like"/>
    <property type="match status" value="1"/>
</dbReference>
<dbReference type="HOGENOM" id="CLU_001265_54_5_1"/>
<dbReference type="Pfam" id="PF07690">
    <property type="entry name" value="MFS_1"/>
    <property type="match status" value="1"/>
</dbReference>
<keyword evidence="2" id="KW-0813">Transport</keyword>
<keyword evidence="9" id="KW-1185">Reference proteome</keyword>
<feature type="transmembrane region" description="Helical" evidence="6">
    <location>
        <begin position="118"/>
        <end position="138"/>
    </location>
</feature>
<dbReference type="EMBL" id="KL584829">
    <property type="protein sequence ID" value="KEQ64324.1"/>
    <property type="molecule type" value="Genomic_DNA"/>
</dbReference>
<evidence type="ECO:0000256" key="6">
    <source>
        <dbReference type="SAM" id="Phobius"/>
    </source>
</evidence>
<evidence type="ECO:0000256" key="4">
    <source>
        <dbReference type="ARBA" id="ARBA00022989"/>
    </source>
</evidence>
<feature type="transmembrane region" description="Helical" evidence="6">
    <location>
        <begin position="150"/>
        <end position="171"/>
    </location>
</feature>
<dbReference type="InterPro" id="IPR020846">
    <property type="entry name" value="MFS_dom"/>
</dbReference>
<evidence type="ECO:0000256" key="3">
    <source>
        <dbReference type="ARBA" id="ARBA00022692"/>
    </source>
</evidence>
<feature type="domain" description="Major facilitator superfamily (MFS) profile" evidence="7">
    <location>
        <begin position="18"/>
        <end position="501"/>
    </location>
</feature>
<dbReference type="GO" id="GO:0022857">
    <property type="term" value="F:transmembrane transporter activity"/>
    <property type="evidence" value="ECO:0007669"/>
    <property type="project" value="InterPro"/>
</dbReference>
<name>A0A074VYH4_AURM1</name>
<evidence type="ECO:0000313" key="9">
    <source>
        <dbReference type="Proteomes" id="UP000030672"/>
    </source>
</evidence>
<protein>
    <submittedName>
        <fullName evidence="8">Permease of the major facilitator superfamily</fullName>
    </submittedName>
</protein>
<comment type="subcellular location">
    <subcellularLocation>
        <location evidence="1">Membrane</location>
        <topology evidence="1">Multi-pass membrane protein</topology>
    </subcellularLocation>
</comment>
<evidence type="ECO:0000256" key="1">
    <source>
        <dbReference type="ARBA" id="ARBA00004141"/>
    </source>
</evidence>
<dbReference type="GeneID" id="63914450"/>
<keyword evidence="3 6" id="KW-0812">Transmembrane</keyword>
<dbReference type="InterPro" id="IPR001958">
    <property type="entry name" value="Tet-R_TetA/multi-R_MdtG-like"/>
</dbReference>
<feature type="transmembrane region" description="Helical" evidence="6">
    <location>
        <begin position="403"/>
        <end position="430"/>
    </location>
</feature>
<proteinExistence type="predicted"/>
<dbReference type="PRINTS" id="PR01035">
    <property type="entry name" value="TCRTETA"/>
</dbReference>
<dbReference type="SUPFAM" id="SSF103473">
    <property type="entry name" value="MFS general substrate transporter"/>
    <property type="match status" value="1"/>
</dbReference>
<keyword evidence="5 6" id="KW-0472">Membrane</keyword>
<dbReference type="Gene3D" id="1.20.1250.20">
    <property type="entry name" value="MFS general substrate transporter like domains"/>
    <property type="match status" value="1"/>
</dbReference>
<gene>
    <name evidence="8" type="ORF">M437DRAFT_45368</name>
</gene>
<dbReference type="GO" id="GO:0016020">
    <property type="term" value="C:membrane"/>
    <property type="evidence" value="ECO:0007669"/>
    <property type="project" value="UniProtKB-SubCell"/>
</dbReference>